<feature type="transmembrane region" description="Helical" evidence="1">
    <location>
        <begin position="39"/>
        <end position="57"/>
    </location>
</feature>
<dbReference type="Proteomes" id="UP000193719">
    <property type="component" value="Unassembled WGS sequence"/>
</dbReference>
<dbReference type="EMBL" id="MCFH01000066">
    <property type="protein sequence ID" value="ORX42332.1"/>
    <property type="molecule type" value="Genomic_DNA"/>
</dbReference>
<comment type="caution">
    <text evidence="2">The sequence shown here is derived from an EMBL/GenBank/DDBJ whole genome shotgun (WGS) entry which is preliminary data.</text>
</comment>
<name>A0A1Y1UXB9_9FUNG</name>
<reference evidence="2 3" key="2">
    <citation type="submission" date="2016-08" db="EMBL/GenBank/DDBJ databases">
        <title>Pervasive Adenine N6-methylation of Active Genes in Fungi.</title>
        <authorList>
            <consortium name="DOE Joint Genome Institute"/>
            <person name="Mondo S.J."/>
            <person name="Dannebaum R.O."/>
            <person name="Kuo R.C."/>
            <person name="Labutti K."/>
            <person name="Haridas S."/>
            <person name="Kuo A."/>
            <person name="Salamov A."/>
            <person name="Ahrendt S.R."/>
            <person name="Lipzen A."/>
            <person name="Sullivan W."/>
            <person name="Andreopoulos W.B."/>
            <person name="Clum A."/>
            <person name="Lindquist E."/>
            <person name="Daum C."/>
            <person name="Ramamoorthy G.K."/>
            <person name="Gryganskyi A."/>
            <person name="Culley D."/>
            <person name="Magnuson J.K."/>
            <person name="James T.Y."/>
            <person name="O'Malley M.A."/>
            <person name="Stajich J.E."/>
            <person name="Spatafora J.W."/>
            <person name="Visel A."/>
            <person name="Grigoriev I.V."/>
        </authorList>
    </citation>
    <scope>NUCLEOTIDE SEQUENCE [LARGE SCALE GENOMIC DNA]</scope>
    <source>
        <strain evidence="3">finn</strain>
    </source>
</reference>
<reference evidence="2 3" key="1">
    <citation type="submission" date="2016-08" db="EMBL/GenBank/DDBJ databases">
        <title>Genomes of anaerobic fungi encode conserved fungal cellulosomes for biomass hydrolysis.</title>
        <authorList>
            <consortium name="DOE Joint Genome Institute"/>
            <person name="Haitjema C.H."/>
            <person name="Gilmore S.P."/>
            <person name="Henske J.K."/>
            <person name="Solomon K.V."/>
            <person name="De Groot R."/>
            <person name="Kuo A."/>
            <person name="Mondo S.J."/>
            <person name="Salamov A.A."/>
            <person name="Labutti K."/>
            <person name="Zhao Z."/>
            <person name="Chiniquy J."/>
            <person name="Barry K."/>
            <person name="Brewer H.M."/>
            <person name="Purvine S.O."/>
            <person name="Wright A.T."/>
            <person name="Boxma B."/>
            <person name="Van Alen T."/>
            <person name="Hackstein J.H."/>
            <person name="Baker S.E."/>
            <person name="Grigoriev I.V."/>
            <person name="O'Malley M.A."/>
        </authorList>
    </citation>
    <scope>NUCLEOTIDE SEQUENCE [LARGE SCALE GENOMIC DNA]</scope>
    <source>
        <strain evidence="3">finn</strain>
    </source>
</reference>
<keyword evidence="1" id="KW-0472">Membrane</keyword>
<dbReference type="AlphaFoldDB" id="A0A1Y1UXB9"/>
<evidence type="ECO:0000313" key="2">
    <source>
        <dbReference type="EMBL" id="ORX42332.1"/>
    </source>
</evidence>
<keyword evidence="1" id="KW-0812">Transmembrane</keyword>
<gene>
    <name evidence="2" type="ORF">BCR36DRAFT_159255</name>
</gene>
<organism evidence="2 3">
    <name type="scientific">Piromyces finnis</name>
    <dbReference type="NCBI Taxonomy" id="1754191"/>
    <lineage>
        <taxon>Eukaryota</taxon>
        <taxon>Fungi</taxon>
        <taxon>Fungi incertae sedis</taxon>
        <taxon>Chytridiomycota</taxon>
        <taxon>Chytridiomycota incertae sedis</taxon>
        <taxon>Neocallimastigomycetes</taxon>
        <taxon>Neocallimastigales</taxon>
        <taxon>Neocallimastigaceae</taxon>
        <taxon>Piromyces</taxon>
    </lineage>
</organism>
<evidence type="ECO:0000313" key="3">
    <source>
        <dbReference type="Proteomes" id="UP000193719"/>
    </source>
</evidence>
<protein>
    <submittedName>
        <fullName evidence="2">Uncharacterized protein</fullName>
    </submittedName>
</protein>
<evidence type="ECO:0000256" key="1">
    <source>
        <dbReference type="SAM" id="Phobius"/>
    </source>
</evidence>
<keyword evidence="1" id="KW-1133">Transmembrane helix</keyword>
<sequence>MLQKIQQFLSLFLSLFTPQTILVKKKKKERNLFHFFKKIKFTFKTFFFFFVNLYIFLF</sequence>
<keyword evidence="3" id="KW-1185">Reference proteome</keyword>
<accession>A0A1Y1UXB9</accession>
<proteinExistence type="predicted"/>